<dbReference type="InterPro" id="IPR031968">
    <property type="entry name" value="VASt"/>
</dbReference>
<reference evidence="4 5" key="1">
    <citation type="journal article" date="2010" name="Nat. Biotechnol.">
        <title>Genome sequence of the model mushroom Schizophyllum commune.</title>
        <authorList>
            <person name="Ohm R.A."/>
            <person name="de Jong J.F."/>
            <person name="Lugones L.G."/>
            <person name="Aerts A."/>
            <person name="Kothe E."/>
            <person name="Stajich J.E."/>
            <person name="de Vries R.P."/>
            <person name="Record E."/>
            <person name="Levasseur A."/>
            <person name="Baker S.E."/>
            <person name="Bartholomew K.A."/>
            <person name="Coutinho P.M."/>
            <person name="Erdmann S."/>
            <person name="Fowler T.J."/>
            <person name="Gathman A.C."/>
            <person name="Lombard V."/>
            <person name="Henrissat B."/>
            <person name="Knabe N."/>
            <person name="Kuees U."/>
            <person name="Lilly W.W."/>
            <person name="Lindquist E."/>
            <person name="Lucas S."/>
            <person name="Magnuson J.K."/>
            <person name="Piumi F."/>
            <person name="Raudaskoski M."/>
            <person name="Salamov A."/>
            <person name="Schmutz J."/>
            <person name="Schwarze F.W.M.R."/>
            <person name="vanKuyk P.A."/>
            <person name="Horton J.S."/>
            <person name="Grigoriev I.V."/>
            <person name="Woesten H.A.B."/>
        </authorList>
    </citation>
    <scope>NUCLEOTIDE SEQUENCE [LARGE SCALE GENOMIC DNA]</scope>
    <source>
        <strain evidence="5">H4-8 / FGSC 9210</strain>
    </source>
</reference>
<feature type="domain" description="VASt" evidence="3">
    <location>
        <begin position="1"/>
        <end position="166"/>
    </location>
</feature>
<dbReference type="GO" id="GO:0005789">
    <property type="term" value="C:endoplasmic reticulum membrane"/>
    <property type="evidence" value="ECO:0007669"/>
    <property type="project" value="TreeGrafter"/>
</dbReference>
<evidence type="ECO:0000256" key="2">
    <source>
        <dbReference type="ARBA" id="ARBA00023136"/>
    </source>
</evidence>
<dbReference type="RefSeq" id="XP_003026332.1">
    <property type="nucleotide sequence ID" value="XM_003026286.1"/>
</dbReference>
<dbReference type="HOGENOM" id="CLU_007694_1_0_1"/>
<dbReference type="GO" id="GO:0032366">
    <property type="term" value="P:intracellular sterol transport"/>
    <property type="evidence" value="ECO:0007669"/>
    <property type="project" value="TreeGrafter"/>
</dbReference>
<comment type="subcellular location">
    <subcellularLocation>
        <location evidence="1">Membrane</location>
    </subcellularLocation>
</comment>
<evidence type="ECO:0000259" key="3">
    <source>
        <dbReference type="PROSITE" id="PS51778"/>
    </source>
</evidence>
<dbReference type="PANTHER" id="PTHR23319:SF4">
    <property type="entry name" value="GRAM DOMAIN CONTAINING 1B, ISOFORM E"/>
    <property type="match status" value="1"/>
</dbReference>
<dbReference type="InParanoid" id="D8QL01"/>
<dbReference type="Proteomes" id="UP000007431">
    <property type="component" value="Unassembled WGS sequence"/>
</dbReference>
<organism evidence="5">
    <name type="scientific">Schizophyllum commune (strain H4-8 / FGSC 9210)</name>
    <name type="common">Split gill fungus</name>
    <dbReference type="NCBI Taxonomy" id="578458"/>
    <lineage>
        <taxon>Eukaryota</taxon>
        <taxon>Fungi</taxon>
        <taxon>Dikarya</taxon>
        <taxon>Basidiomycota</taxon>
        <taxon>Agaricomycotina</taxon>
        <taxon>Agaricomycetes</taxon>
        <taxon>Agaricomycetidae</taxon>
        <taxon>Agaricales</taxon>
        <taxon>Schizophyllaceae</taxon>
        <taxon>Schizophyllum</taxon>
    </lineage>
</organism>
<dbReference type="KEGG" id="scm:SCHCO_01109787"/>
<dbReference type="OrthoDB" id="2162691at2759"/>
<dbReference type="GO" id="GO:0140268">
    <property type="term" value="C:endoplasmic reticulum-plasma membrane contact site"/>
    <property type="evidence" value="ECO:0007669"/>
    <property type="project" value="TreeGrafter"/>
</dbReference>
<dbReference type="GeneID" id="9593066"/>
<dbReference type="InterPro" id="IPR051482">
    <property type="entry name" value="Cholesterol_transport"/>
</dbReference>
<dbReference type="PANTHER" id="PTHR23319">
    <property type="entry name" value="GRAM DOMAIN CONTAINING 1B, ISOFORM E"/>
    <property type="match status" value="1"/>
</dbReference>
<dbReference type="eggNOG" id="KOG1032">
    <property type="taxonomic scope" value="Eukaryota"/>
</dbReference>
<accession>D8QL01</accession>
<keyword evidence="5" id="KW-1185">Reference proteome</keyword>
<evidence type="ECO:0000313" key="5">
    <source>
        <dbReference type="Proteomes" id="UP000007431"/>
    </source>
</evidence>
<proteinExistence type="predicted"/>
<sequence>MDIVLPGTPEKIYNLMFASAFIKEFMAVDQKLMDIQVSDWTPVEPGSKLLTRNMSYIKPLNGSVGPKQTKCELRDELVHCDYEESVTTVTTTRTPDVPSGGVFSVKTLTCITWASAVSVRVLVTTQVEWTGRSFIKGIIEKSCIDGQKTYHADLDKAMRAYIQEHQSEFVPAGVDAAAVAAAVTTVPLAPDGVADGRTSAEKQREQERNQRSLQWAWDTFDGAWHVASSSTKGAIALIRDSWEQSSSTTVLYFIIVMLVLSNVWTLMRMGSREEVGRRKEMKKMEERERWVQGVVGALWDEMASTRAGIGAPPVILPRAGKARSPDEPVSVEDEVSALHRTLDEVESRVRAIRGQLDSLDLNTLD</sequence>
<keyword evidence="2" id="KW-0472">Membrane</keyword>
<dbReference type="GO" id="GO:0032541">
    <property type="term" value="C:cortical endoplasmic reticulum"/>
    <property type="evidence" value="ECO:0007669"/>
    <property type="project" value="TreeGrafter"/>
</dbReference>
<dbReference type="GO" id="GO:0120015">
    <property type="term" value="F:sterol transfer activity"/>
    <property type="evidence" value="ECO:0007669"/>
    <property type="project" value="TreeGrafter"/>
</dbReference>
<dbReference type="VEuPathDB" id="FungiDB:SCHCODRAFT_01109787"/>
<dbReference type="GO" id="GO:0005739">
    <property type="term" value="C:mitochondrion"/>
    <property type="evidence" value="ECO:0007669"/>
    <property type="project" value="TreeGrafter"/>
</dbReference>
<dbReference type="PROSITE" id="PS51778">
    <property type="entry name" value="VAST"/>
    <property type="match status" value="1"/>
</dbReference>
<evidence type="ECO:0000256" key="1">
    <source>
        <dbReference type="ARBA" id="ARBA00004370"/>
    </source>
</evidence>
<protein>
    <recommendedName>
        <fullName evidence="3">VASt domain-containing protein</fullName>
    </recommendedName>
</protein>
<dbReference type="EMBL" id="GL377317">
    <property type="protein sequence ID" value="EFI91429.1"/>
    <property type="molecule type" value="Genomic_DNA"/>
</dbReference>
<name>D8QL01_SCHCM</name>
<gene>
    <name evidence="4" type="ORF">SCHCODRAFT_86247</name>
</gene>
<dbReference type="GO" id="GO:0005886">
    <property type="term" value="C:plasma membrane"/>
    <property type="evidence" value="ECO:0007669"/>
    <property type="project" value="TreeGrafter"/>
</dbReference>
<dbReference type="STRING" id="578458.D8QL01"/>
<dbReference type="OMA" id="WASAITT"/>
<evidence type="ECO:0000313" key="4">
    <source>
        <dbReference type="EMBL" id="EFI91429.1"/>
    </source>
</evidence>
<dbReference type="AlphaFoldDB" id="D8QL01"/>
<dbReference type="Pfam" id="PF16016">
    <property type="entry name" value="VASt"/>
    <property type="match status" value="1"/>
</dbReference>
<dbReference type="GO" id="GO:0032934">
    <property type="term" value="F:sterol binding"/>
    <property type="evidence" value="ECO:0007669"/>
    <property type="project" value="TreeGrafter"/>
</dbReference>